<dbReference type="KEGG" id="frf:LO80_07360"/>
<dbReference type="PANTHER" id="PTHR43652:SF2">
    <property type="entry name" value="BASIC AMINO ACID ANTIPORTER YFCC-RELATED"/>
    <property type="match status" value="1"/>
</dbReference>
<proteinExistence type="predicted"/>
<dbReference type="HOGENOM" id="CLU_035307_0_1_6"/>
<dbReference type="STRING" id="1547445.LO80_07360"/>
<dbReference type="Pfam" id="PF03606">
    <property type="entry name" value="DcuC"/>
    <property type="match status" value="1"/>
</dbReference>
<dbReference type="OrthoDB" id="255482at2"/>
<protein>
    <submittedName>
        <fullName evidence="7">C4-dicarboxylate ABC transporter</fullName>
    </submittedName>
</protein>
<dbReference type="EMBL" id="CP009574">
    <property type="protein sequence ID" value="AIT09802.1"/>
    <property type="molecule type" value="Genomic_DNA"/>
</dbReference>
<evidence type="ECO:0000313" key="8">
    <source>
        <dbReference type="Proteomes" id="UP000029672"/>
    </source>
</evidence>
<feature type="transmembrane region" description="Helical" evidence="6">
    <location>
        <begin position="122"/>
        <end position="140"/>
    </location>
</feature>
<feature type="transmembrane region" description="Helical" evidence="6">
    <location>
        <begin position="378"/>
        <end position="397"/>
    </location>
</feature>
<keyword evidence="5 6" id="KW-0472">Membrane</keyword>
<feature type="transmembrane region" description="Helical" evidence="6">
    <location>
        <begin position="81"/>
        <end position="98"/>
    </location>
</feature>
<feature type="transmembrane region" description="Helical" evidence="6">
    <location>
        <begin position="197"/>
        <end position="220"/>
    </location>
</feature>
<reference evidence="7 8" key="1">
    <citation type="submission" date="2014-10" db="EMBL/GenBank/DDBJ databases">
        <title>Whole genome sequence of Francisella endociliophora strain FSC1006, isolated from a laboratory culture of the marine ciliate Euplotes raikovi.</title>
        <authorList>
            <person name="Granberg M."/>
            <person name="Backman S."/>
            <person name="Lundmark E."/>
            <person name="Nilsson E."/>
            <person name="Karlsson E."/>
            <person name="Thelaus J."/>
            <person name="Ohrman C."/>
            <person name="Larkeryd A."/>
            <person name="Stenberg P."/>
        </authorList>
    </citation>
    <scope>NUCLEOTIDE SEQUENCE [LARGE SCALE GENOMIC DNA]</scope>
    <source>
        <strain evidence="7 8">FSC1006</strain>
    </source>
</reference>
<feature type="transmembrane region" description="Helical" evidence="6">
    <location>
        <begin position="418"/>
        <end position="440"/>
    </location>
</feature>
<evidence type="ECO:0000256" key="1">
    <source>
        <dbReference type="ARBA" id="ARBA00004651"/>
    </source>
</evidence>
<name>A0A097EQG0_9GAMM</name>
<feature type="transmembrane region" description="Helical" evidence="6">
    <location>
        <begin position="446"/>
        <end position="468"/>
    </location>
</feature>
<comment type="subcellular location">
    <subcellularLocation>
        <location evidence="1">Cell membrane</location>
        <topology evidence="1">Multi-pass membrane protein</topology>
    </subcellularLocation>
</comment>
<evidence type="ECO:0000256" key="4">
    <source>
        <dbReference type="ARBA" id="ARBA00022989"/>
    </source>
</evidence>
<keyword evidence="3 6" id="KW-0812">Transmembrane</keyword>
<dbReference type="InterPro" id="IPR051679">
    <property type="entry name" value="DASS-Related_Transporters"/>
</dbReference>
<feature type="transmembrane region" description="Helical" evidence="6">
    <location>
        <begin position="146"/>
        <end position="176"/>
    </location>
</feature>
<evidence type="ECO:0000313" key="7">
    <source>
        <dbReference type="EMBL" id="AIT09802.1"/>
    </source>
</evidence>
<sequence>MSDKVRLDSRWYHKISDPMVIIFIVIVLASILTYIIPAGEFSKDVASGATAVGTKFFHHLPNHGISLFGVFEAIPKGLESASEYLFIVFIAGGLFHLLDKSQALEHAIGTAVKHIGFKRKTLLIFLATYIYGIFGIAVGYENNIALVPVALIISAALGLSRVVGVCIAVGGIGMGFALSPINPYTIGVAQKIADLPLFSGAGLRTIMVFVALTILGFYIAKFIAPKEECQEGKALLSKDIEDYHMSLRDILIILVFALGILVIAVCSILSGITKSDGQSVLGMPWYINQIAAVFLIISMLVAVICKYNPNQYVKFMMEGASKVTPGALVIGLAAAIQVILKEGQIIDSIIYYLGDLLSYIPASVSAILMTLVQSVINFFIPGGSGQALATMPILIPVADMVEMKRQLMILAFQVGDGFTYMISPTAGGTLAMLALAKVSYVKWLRAIIPFIIFMYFVSWIFILIAHYINWS</sequence>
<evidence type="ECO:0000256" key="3">
    <source>
        <dbReference type="ARBA" id="ARBA00022692"/>
    </source>
</evidence>
<dbReference type="eggNOG" id="COG1288">
    <property type="taxonomic scope" value="Bacteria"/>
</dbReference>
<dbReference type="InterPro" id="IPR018385">
    <property type="entry name" value="C4_dicarb_anaerob_car-like"/>
</dbReference>
<dbReference type="Proteomes" id="UP000029672">
    <property type="component" value="Chromosome"/>
</dbReference>
<dbReference type="GO" id="GO:0005886">
    <property type="term" value="C:plasma membrane"/>
    <property type="evidence" value="ECO:0007669"/>
    <property type="project" value="UniProtKB-SubCell"/>
</dbReference>
<accession>A0A097EQG0</accession>
<keyword evidence="8" id="KW-1185">Reference proteome</keyword>
<dbReference type="AlphaFoldDB" id="A0A097EQG0"/>
<feature type="transmembrane region" description="Helical" evidence="6">
    <location>
        <begin position="250"/>
        <end position="273"/>
    </location>
</feature>
<feature type="transmembrane region" description="Helical" evidence="6">
    <location>
        <begin position="323"/>
        <end position="340"/>
    </location>
</feature>
<dbReference type="PANTHER" id="PTHR43652">
    <property type="entry name" value="BASIC AMINO ACID ANTIPORTER YFCC-RELATED"/>
    <property type="match status" value="1"/>
</dbReference>
<dbReference type="RefSeq" id="WP_040010045.1">
    <property type="nucleotide sequence ID" value="NZ_CP009574.1"/>
</dbReference>
<feature type="transmembrane region" description="Helical" evidence="6">
    <location>
        <begin position="285"/>
        <end position="303"/>
    </location>
</feature>
<gene>
    <name evidence="7" type="ORF">LO80_07360</name>
</gene>
<keyword evidence="4 6" id="KW-1133">Transmembrane helix</keyword>
<organism evidence="7 8">
    <name type="scientific">Candidatus Francisella endociliophora</name>
    <dbReference type="NCBI Taxonomy" id="653937"/>
    <lineage>
        <taxon>Bacteria</taxon>
        <taxon>Pseudomonadati</taxon>
        <taxon>Pseudomonadota</taxon>
        <taxon>Gammaproteobacteria</taxon>
        <taxon>Thiotrichales</taxon>
        <taxon>Francisellaceae</taxon>
        <taxon>Francisella</taxon>
    </lineage>
</organism>
<evidence type="ECO:0000256" key="5">
    <source>
        <dbReference type="ARBA" id="ARBA00023136"/>
    </source>
</evidence>
<feature type="transmembrane region" description="Helical" evidence="6">
    <location>
        <begin position="352"/>
        <end position="372"/>
    </location>
</feature>
<evidence type="ECO:0000256" key="2">
    <source>
        <dbReference type="ARBA" id="ARBA00022475"/>
    </source>
</evidence>
<keyword evidence="2" id="KW-1003">Cell membrane</keyword>
<evidence type="ECO:0000256" key="6">
    <source>
        <dbReference type="SAM" id="Phobius"/>
    </source>
</evidence>
<feature type="transmembrane region" description="Helical" evidence="6">
    <location>
        <begin position="20"/>
        <end position="37"/>
    </location>
</feature>